<proteinExistence type="predicted"/>
<dbReference type="HOGENOM" id="CLU_2221282_0_0_9"/>
<dbReference type="EMBL" id="CP002403">
    <property type="protein sequence ID" value="ADU21191.1"/>
    <property type="molecule type" value="Genomic_DNA"/>
</dbReference>
<accession>E6UH04</accession>
<organism evidence="1 2">
    <name type="scientific">Ruminococcus albus (strain ATCC 27210 / DSM 20455 / JCM 14654 / NCDO 2250 / 7)</name>
    <dbReference type="NCBI Taxonomy" id="697329"/>
    <lineage>
        <taxon>Bacteria</taxon>
        <taxon>Bacillati</taxon>
        <taxon>Bacillota</taxon>
        <taxon>Clostridia</taxon>
        <taxon>Eubacteriales</taxon>
        <taxon>Oscillospiraceae</taxon>
        <taxon>Ruminococcus</taxon>
    </lineage>
</organism>
<name>E6UH04_RUMA7</name>
<sequence length="106" mass="11978">MARLKKDVTINDEAFDKAEDELNKLITRADQLKTDFKDLYDGFANALLCETGDELKITGEEVVLKPIENLGLVLKQVHDTLELIKGGGYYKDIFDDFENLQKGITP</sequence>
<dbReference type="KEGG" id="ral:Rumal_0643"/>
<dbReference type="STRING" id="697329.Rumal_0643"/>
<gene>
    <name evidence="1" type="ordered locus">Rumal_0643</name>
</gene>
<dbReference type="Proteomes" id="UP000006919">
    <property type="component" value="Chromosome"/>
</dbReference>
<dbReference type="eggNOG" id="ENOG5034AGF">
    <property type="taxonomic scope" value="Bacteria"/>
</dbReference>
<protein>
    <submittedName>
        <fullName evidence="1">Uncharacterized protein</fullName>
    </submittedName>
</protein>
<dbReference type="OrthoDB" id="1827197at2"/>
<reference evidence="1 2" key="1">
    <citation type="journal article" date="2011" name="J. Bacteriol.">
        <title>Complete genome of the cellulolytic ruminal bacterium Ruminococcus albus 7.</title>
        <authorList>
            <person name="Suen G."/>
            <person name="Stevenson D.M."/>
            <person name="Bruce D.C."/>
            <person name="Chertkov O."/>
            <person name="Copeland A."/>
            <person name="Cheng J.F."/>
            <person name="Detter C."/>
            <person name="Detter J.C."/>
            <person name="Goodwin L.A."/>
            <person name="Han C.S."/>
            <person name="Hauser L.J."/>
            <person name="Ivanova N.N."/>
            <person name="Kyrpides N.C."/>
            <person name="Land M.L."/>
            <person name="Lapidus A."/>
            <person name="Lucas S."/>
            <person name="Ovchinnikova G."/>
            <person name="Pitluck S."/>
            <person name="Tapia R."/>
            <person name="Woyke T."/>
            <person name="Boyum J."/>
            <person name="Mead D."/>
            <person name="Weimer P.J."/>
        </authorList>
    </citation>
    <scope>NUCLEOTIDE SEQUENCE [LARGE SCALE GENOMIC DNA]</scope>
    <source>
        <strain evidence="2">ATCC 27210 / DSM 20455 / JCM 14654 / NCDO 2250 / 7</strain>
    </source>
</reference>
<dbReference type="RefSeq" id="WP_013497382.1">
    <property type="nucleotide sequence ID" value="NC_014833.1"/>
</dbReference>
<evidence type="ECO:0000313" key="1">
    <source>
        <dbReference type="EMBL" id="ADU21191.1"/>
    </source>
</evidence>
<evidence type="ECO:0000313" key="2">
    <source>
        <dbReference type="Proteomes" id="UP000006919"/>
    </source>
</evidence>
<dbReference type="AlphaFoldDB" id="E6UH04"/>